<name>A0A2P5WPA2_GOSBA</name>
<sequence>MIRKQLDSLTTSFASYQQMLQEILNHLPTTSLTSTTSRRRGLKTALLIHKSTELENAIALAQLHKQRSLLEKGLLKPTLGHGRPILPTPKSASPSTNSILSSPTPLNVATLLGVRKFLFSLYYNCDEKYSYDHKCKSKPQFLFFDDDRDSFPSASDELTHKEPSDASLAAHPQLQEVLTASALSYNALDGGYSTTTFDLLAAFTISQYGCFCIGIVSTILFRPVWLPFCI</sequence>
<proteinExistence type="predicted"/>
<protein>
    <submittedName>
        <fullName evidence="2">Uncharacterized protein</fullName>
    </submittedName>
</protein>
<dbReference type="Proteomes" id="UP000239757">
    <property type="component" value="Unassembled WGS sequence"/>
</dbReference>
<reference evidence="2 3" key="1">
    <citation type="submission" date="2015-01" db="EMBL/GenBank/DDBJ databases">
        <title>Genome of allotetraploid Gossypium barbadense reveals genomic plasticity and fiber elongation in cotton evolution.</title>
        <authorList>
            <person name="Chen X."/>
            <person name="Liu X."/>
            <person name="Zhao B."/>
            <person name="Zheng H."/>
            <person name="Hu Y."/>
            <person name="Lu G."/>
            <person name="Yang C."/>
            <person name="Chen J."/>
            <person name="Shan C."/>
            <person name="Zhang L."/>
            <person name="Zhou Y."/>
            <person name="Wang L."/>
            <person name="Guo W."/>
            <person name="Bai Y."/>
            <person name="Ruan J."/>
            <person name="Shangguan X."/>
            <person name="Mao Y."/>
            <person name="Jiang J."/>
            <person name="Zhu Y."/>
            <person name="Lei J."/>
            <person name="Kang H."/>
            <person name="Chen S."/>
            <person name="He X."/>
            <person name="Wang R."/>
            <person name="Wang Y."/>
            <person name="Chen J."/>
            <person name="Wang L."/>
            <person name="Yu S."/>
            <person name="Wang B."/>
            <person name="Wei J."/>
            <person name="Song S."/>
            <person name="Lu X."/>
            <person name="Gao Z."/>
            <person name="Gu W."/>
            <person name="Deng X."/>
            <person name="Ma D."/>
            <person name="Wang S."/>
            <person name="Liang W."/>
            <person name="Fang L."/>
            <person name="Cai C."/>
            <person name="Zhu X."/>
            <person name="Zhou B."/>
            <person name="Zhang Y."/>
            <person name="Chen Z."/>
            <person name="Xu S."/>
            <person name="Zhu R."/>
            <person name="Wang S."/>
            <person name="Zhang T."/>
            <person name="Zhao G."/>
        </authorList>
    </citation>
    <scope>NUCLEOTIDE SEQUENCE [LARGE SCALE GENOMIC DNA]</scope>
    <source>
        <strain evidence="3">cv. Xinhai21</strain>
        <tissue evidence="2">Leaf</tissue>
    </source>
</reference>
<accession>A0A2P5WPA2</accession>
<dbReference type="AlphaFoldDB" id="A0A2P5WPA2"/>
<feature type="compositionally biased region" description="Polar residues" evidence="1">
    <location>
        <begin position="90"/>
        <end position="99"/>
    </location>
</feature>
<dbReference type="OrthoDB" id="1933597at2759"/>
<organism evidence="2 3">
    <name type="scientific">Gossypium barbadense</name>
    <name type="common">Sea Island cotton</name>
    <name type="synonym">Hibiscus barbadensis</name>
    <dbReference type="NCBI Taxonomy" id="3634"/>
    <lineage>
        <taxon>Eukaryota</taxon>
        <taxon>Viridiplantae</taxon>
        <taxon>Streptophyta</taxon>
        <taxon>Embryophyta</taxon>
        <taxon>Tracheophyta</taxon>
        <taxon>Spermatophyta</taxon>
        <taxon>Magnoliopsida</taxon>
        <taxon>eudicotyledons</taxon>
        <taxon>Gunneridae</taxon>
        <taxon>Pentapetalae</taxon>
        <taxon>rosids</taxon>
        <taxon>malvids</taxon>
        <taxon>Malvales</taxon>
        <taxon>Malvaceae</taxon>
        <taxon>Malvoideae</taxon>
        <taxon>Gossypium</taxon>
    </lineage>
</organism>
<dbReference type="EMBL" id="KZ666932">
    <property type="protein sequence ID" value="PPR92861.1"/>
    <property type="molecule type" value="Genomic_DNA"/>
</dbReference>
<evidence type="ECO:0000313" key="3">
    <source>
        <dbReference type="Proteomes" id="UP000239757"/>
    </source>
</evidence>
<evidence type="ECO:0000313" key="2">
    <source>
        <dbReference type="EMBL" id="PPR92861.1"/>
    </source>
</evidence>
<gene>
    <name evidence="2" type="ORF">GOBAR_AA27811</name>
</gene>
<feature type="region of interest" description="Disordered" evidence="1">
    <location>
        <begin position="80"/>
        <end position="99"/>
    </location>
</feature>
<evidence type="ECO:0000256" key="1">
    <source>
        <dbReference type="SAM" id="MobiDB-lite"/>
    </source>
</evidence>